<proteinExistence type="predicted"/>
<protein>
    <submittedName>
        <fullName evidence="1">Uncharacterized protein</fullName>
    </submittedName>
</protein>
<organism evidence="1">
    <name type="scientific">marine sediment metagenome</name>
    <dbReference type="NCBI Taxonomy" id="412755"/>
    <lineage>
        <taxon>unclassified sequences</taxon>
        <taxon>metagenomes</taxon>
        <taxon>ecological metagenomes</taxon>
    </lineage>
</organism>
<gene>
    <name evidence="1" type="ORF">LCGC14_2817000</name>
</gene>
<dbReference type="AlphaFoldDB" id="A0A0F9B9G1"/>
<evidence type="ECO:0000313" key="1">
    <source>
        <dbReference type="EMBL" id="KKK81086.1"/>
    </source>
</evidence>
<reference evidence="1" key="1">
    <citation type="journal article" date="2015" name="Nature">
        <title>Complex archaea that bridge the gap between prokaryotes and eukaryotes.</title>
        <authorList>
            <person name="Spang A."/>
            <person name="Saw J.H."/>
            <person name="Jorgensen S.L."/>
            <person name="Zaremba-Niedzwiedzka K."/>
            <person name="Martijn J."/>
            <person name="Lind A.E."/>
            <person name="van Eijk R."/>
            <person name="Schleper C."/>
            <person name="Guy L."/>
            <person name="Ettema T.J."/>
        </authorList>
    </citation>
    <scope>NUCLEOTIDE SEQUENCE</scope>
</reference>
<feature type="non-terminal residue" evidence="1">
    <location>
        <position position="1"/>
    </location>
</feature>
<accession>A0A0F9B9G1</accession>
<comment type="caution">
    <text evidence="1">The sequence shown here is derived from an EMBL/GenBank/DDBJ whole genome shotgun (WGS) entry which is preliminary data.</text>
</comment>
<dbReference type="EMBL" id="LAZR01053281">
    <property type="protein sequence ID" value="KKK81086.1"/>
    <property type="molecule type" value="Genomic_DNA"/>
</dbReference>
<name>A0A0F9B9G1_9ZZZZ</name>
<sequence length="317" mass="35004">GMLFMSNKLRTLGLIPQANQLAAQANAAMTASEDAELARDNLRARTSGSIASRNLAEAQTREVGVTSFQQNVNAVERIIGKLNDPNLSLSKLQTESLLRQKGHIEAKLAKDTRVVGLTDNDVRNDEVLMRKLFTEIADIDVLLNNIDVATEQLQDLDSFDASVFAGFAKDTLGFMEKFFLRTPDEGEREFMERIIEKEGKPTIIAAKIRHALTGAQMSAFEIVFLTPFLPSPSDSPAQMIGKMKVVREYTQLDRDTRMELFRTGLTESTLKSFETKGARATIEEVVPDNVDVLADSVDEALLTVEGILEAARNQGPQ</sequence>